<dbReference type="Pfam" id="PF00646">
    <property type="entry name" value="F-box"/>
    <property type="match status" value="1"/>
</dbReference>
<dbReference type="InterPro" id="IPR036623">
    <property type="entry name" value="Hemimethylated_DNA-bd_sf"/>
</dbReference>
<dbReference type="Gene3D" id="1.20.1280.50">
    <property type="match status" value="1"/>
</dbReference>
<keyword evidence="3" id="KW-1185">Reference proteome</keyword>
<evidence type="ECO:0000313" key="3">
    <source>
        <dbReference type="Proteomes" id="UP001412239"/>
    </source>
</evidence>
<reference evidence="2" key="1">
    <citation type="submission" date="2015-10" db="EMBL/GenBank/DDBJ databases">
        <authorList>
            <person name="Regsiter A."/>
            <person name="william w."/>
        </authorList>
    </citation>
    <scope>NUCLEOTIDE SEQUENCE</scope>
    <source>
        <strain evidence="2">Montdore</strain>
    </source>
</reference>
<gene>
    <name evidence="2" type="ORF">GSTUAT00005481001</name>
</gene>
<dbReference type="SUPFAM" id="SSF141255">
    <property type="entry name" value="YccV-like"/>
    <property type="match status" value="1"/>
</dbReference>
<protein>
    <recommendedName>
        <fullName evidence="1">F-box domain-containing protein</fullName>
    </recommendedName>
</protein>
<evidence type="ECO:0000259" key="1">
    <source>
        <dbReference type="PROSITE" id="PS50181"/>
    </source>
</evidence>
<name>A0A292PVA4_9PEZI</name>
<dbReference type="SMART" id="SM00992">
    <property type="entry name" value="YccV-like"/>
    <property type="match status" value="1"/>
</dbReference>
<feature type="domain" description="F-box" evidence="1">
    <location>
        <begin position="4"/>
        <end position="52"/>
    </location>
</feature>
<dbReference type="InterPro" id="IPR011722">
    <property type="entry name" value="Hemimethylated_DNA-bd_dom"/>
</dbReference>
<dbReference type="Gene3D" id="2.30.30.390">
    <property type="entry name" value="Hemimethylated DNA-binding domain"/>
    <property type="match status" value="1"/>
</dbReference>
<proteinExistence type="predicted"/>
<dbReference type="Proteomes" id="UP001412239">
    <property type="component" value="Unassembled WGS sequence"/>
</dbReference>
<dbReference type="AlphaFoldDB" id="A0A292PVA4"/>
<organism evidence="2 3">
    <name type="scientific">Tuber aestivum</name>
    <name type="common">summer truffle</name>
    <dbReference type="NCBI Taxonomy" id="59557"/>
    <lineage>
        <taxon>Eukaryota</taxon>
        <taxon>Fungi</taxon>
        <taxon>Dikarya</taxon>
        <taxon>Ascomycota</taxon>
        <taxon>Pezizomycotina</taxon>
        <taxon>Pezizomycetes</taxon>
        <taxon>Pezizales</taxon>
        <taxon>Tuberaceae</taxon>
        <taxon>Tuber</taxon>
    </lineage>
</organism>
<dbReference type="Pfam" id="PF08755">
    <property type="entry name" value="YccV-like"/>
    <property type="match status" value="1"/>
</dbReference>
<dbReference type="InterPro" id="IPR001810">
    <property type="entry name" value="F-box_dom"/>
</dbReference>
<evidence type="ECO:0000313" key="2">
    <source>
        <dbReference type="EMBL" id="CUS10400.1"/>
    </source>
</evidence>
<dbReference type="PROSITE" id="PS50181">
    <property type="entry name" value="FBOX"/>
    <property type="match status" value="1"/>
</dbReference>
<dbReference type="Pfam" id="PF13369">
    <property type="entry name" value="Transglut_core2"/>
    <property type="match status" value="1"/>
</dbReference>
<dbReference type="NCBIfam" id="TIGR02097">
    <property type="entry name" value="yccV"/>
    <property type="match status" value="1"/>
</dbReference>
<dbReference type="PANTHER" id="PTHR31350">
    <property type="entry name" value="SI:DKEY-261L7.2"/>
    <property type="match status" value="1"/>
</dbReference>
<dbReference type="GO" id="GO:0003677">
    <property type="term" value="F:DNA binding"/>
    <property type="evidence" value="ECO:0007669"/>
    <property type="project" value="InterPro"/>
</dbReference>
<dbReference type="SUPFAM" id="SSF81383">
    <property type="entry name" value="F-box domain"/>
    <property type="match status" value="1"/>
</dbReference>
<dbReference type="InterPro" id="IPR032698">
    <property type="entry name" value="SirB1_N"/>
</dbReference>
<dbReference type="EMBL" id="LN891048">
    <property type="protein sequence ID" value="CUS10400.1"/>
    <property type="molecule type" value="Genomic_DNA"/>
</dbReference>
<dbReference type="InterPro" id="IPR036047">
    <property type="entry name" value="F-box-like_dom_sf"/>
</dbReference>
<sequence>MTKDSILLSLPEEVIENTLKFIPDDDSALLDISLVCKKLYRLSNSPLAWRARCRRFRYWEPRHEYQKKSKHPLPAEVDWRSLFVERIYSYRRTTMLLNEIISSPVDRINKFNKIADLGCDAKDCLAEHANAPDDAEDVLARRWYAAAAIHYIHRRQAIIGWKKLASGEDISLEYALGCFELFILKTPEGDIDDISGMLDELAARFRSEAANFADMSTKAKALALCTYMNREGFRGASYRSYRALKNAFIGVSLRTDRTNLPLTATAIYCSLATRVGLAAYPCGFPYHVLAIVRDEDGSYIYLDPFRGEGSELPVQGLEHQLNELGVGATMDEFLRPSPTTDIVLRTSRNILESLRRVPGPPDTQQEAVEIDRHSALYAALTASALLGPRITLSVVQHMARRIKDEYSMDVQFFEEDIVPRLEDRNARELLLEMCGELRAEDSAQRPVSRRKNSDENDVKYRVGTVFVHKRYPFQGAVFGWSRTCAPKEGEEWMQTMGVDTLSRGRHQPFYLALVMDGSVRYVAEENIVVSQTDPVEPLRRLAGRYFKRYSRAERMFISNIRDEYPDD</sequence>
<dbReference type="PANTHER" id="PTHR31350:SF27">
    <property type="entry name" value="HEMIMETHYLATED DNA-BINDING DOMAIN-CONTAINING PROTEIN"/>
    <property type="match status" value="1"/>
</dbReference>
<accession>A0A292PVA4</accession>